<dbReference type="KEGG" id="vpo:Kpol_1004p18"/>
<dbReference type="InterPro" id="IPR031745">
    <property type="entry name" value="Vps53_C"/>
</dbReference>
<evidence type="ECO:0008006" key="12">
    <source>
        <dbReference type="Google" id="ProtNLM"/>
    </source>
</evidence>
<evidence type="ECO:0000256" key="3">
    <source>
        <dbReference type="ARBA" id="ARBA00008628"/>
    </source>
</evidence>
<gene>
    <name evidence="10" type="ORF">Kpol_1004p18</name>
</gene>
<evidence type="ECO:0000256" key="4">
    <source>
        <dbReference type="ARBA" id="ARBA00022753"/>
    </source>
</evidence>
<dbReference type="RefSeq" id="XP_001645502.1">
    <property type="nucleotide sequence ID" value="XM_001645452.1"/>
</dbReference>
<keyword evidence="4" id="KW-0967">Endosome</keyword>
<evidence type="ECO:0000259" key="9">
    <source>
        <dbReference type="Pfam" id="PF16854"/>
    </source>
</evidence>
<dbReference type="GO" id="GO:0005829">
    <property type="term" value="C:cytosol"/>
    <property type="evidence" value="ECO:0007669"/>
    <property type="project" value="GOC"/>
</dbReference>
<dbReference type="PhylomeDB" id="A7TJ75"/>
<evidence type="ECO:0000313" key="11">
    <source>
        <dbReference type="Proteomes" id="UP000000267"/>
    </source>
</evidence>
<keyword evidence="11" id="KW-1185">Reference proteome</keyword>
<feature type="domain" description="Vps53 C-terminal" evidence="9">
    <location>
        <begin position="624"/>
        <end position="710"/>
    </location>
</feature>
<dbReference type="InterPro" id="IPR038260">
    <property type="entry name" value="Vps53_C_sf"/>
</dbReference>
<dbReference type="InParanoid" id="A7TJ75"/>
<keyword evidence="6" id="KW-0472">Membrane</keyword>
<comment type="similarity">
    <text evidence="3">Belongs to the VPS53 family.</text>
</comment>
<dbReference type="EMBL" id="DS480400">
    <property type="protein sequence ID" value="EDO17644.1"/>
    <property type="molecule type" value="Genomic_DNA"/>
</dbReference>
<organism evidence="11">
    <name type="scientific">Vanderwaltozyma polyspora (strain ATCC 22028 / DSM 70294 / BCRC 21397 / CBS 2163 / NBRC 10782 / NRRL Y-8283 / UCD 57-17)</name>
    <name type="common">Kluyveromyces polysporus</name>
    <dbReference type="NCBI Taxonomy" id="436907"/>
    <lineage>
        <taxon>Eukaryota</taxon>
        <taxon>Fungi</taxon>
        <taxon>Dikarya</taxon>
        <taxon>Ascomycota</taxon>
        <taxon>Saccharomycotina</taxon>
        <taxon>Saccharomycetes</taxon>
        <taxon>Saccharomycetales</taxon>
        <taxon>Saccharomycetaceae</taxon>
        <taxon>Vanderwaltozyma</taxon>
    </lineage>
</organism>
<dbReference type="AlphaFoldDB" id="A7TJ75"/>
<dbReference type="Pfam" id="PF16854">
    <property type="entry name" value="VPS53_C"/>
    <property type="match status" value="1"/>
</dbReference>
<proteinExistence type="inferred from homology"/>
<dbReference type="PANTHER" id="PTHR12820:SF0">
    <property type="entry name" value="VACUOLAR PROTEIN SORTING-ASSOCIATED PROTEIN 53 HOMOLOG"/>
    <property type="match status" value="1"/>
</dbReference>
<name>A7TJ75_VANPO</name>
<dbReference type="GO" id="GO:0000938">
    <property type="term" value="C:GARP complex"/>
    <property type="evidence" value="ECO:0007669"/>
    <property type="project" value="EnsemblFungi"/>
</dbReference>
<dbReference type="eggNOG" id="KOG2180">
    <property type="taxonomic scope" value="Eukaryota"/>
</dbReference>
<comment type="subcellular location">
    <subcellularLocation>
        <location evidence="2">Endosome membrane</location>
        <topology evidence="2">Peripheral membrane protein</topology>
    </subcellularLocation>
    <subcellularLocation>
        <location evidence="1">Golgi apparatus</location>
        <location evidence="1">trans-Golgi network membrane</location>
        <topology evidence="1">Peripheral membrane protein</topology>
    </subcellularLocation>
</comment>
<dbReference type="GO" id="GO:0006623">
    <property type="term" value="P:protein targeting to vacuole"/>
    <property type="evidence" value="ECO:0007669"/>
    <property type="project" value="EnsemblFungi"/>
</dbReference>
<dbReference type="GO" id="GO:0006896">
    <property type="term" value="P:Golgi to vacuole transport"/>
    <property type="evidence" value="ECO:0007669"/>
    <property type="project" value="EnsemblFungi"/>
</dbReference>
<dbReference type="Pfam" id="PF04100">
    <property type="entry name" value="Vps53_N"/>
    <property type="match status" value="1"/>
</dbReference>
<feature type="domain" description="Vps53 N-terminal" evidence="8">
    <location>
        <begin position="7"/>
        <end position="370"/>
    </location>
</feature>
<dbReference type="OrthoDB" id="10261632at2759"/>
<dbReference type="Proteomes" id="UP000000267">
    <property type="component" value="Unassembled WGS sequence"/>
</dbReference>
<dbReference type="HOGENOM" id="CLU_358642_0_0_1"/>
<evidence type="ECO:0000313" key="10">
    <source>
        <dbReference type="EMBL" id="EDO17644.1"/>
    </source>
</evidence>
<dbReference type="GO" id="GO:0090156">
    <property type="term" value="P:intracellular sphingolipid homeostasis"/>
    <property type="evidence" value="ECO:0007669"/>
    <property type="project" value="EnsemblFungi"/>
</dbReference>
<evidence type="ECO:0000256" key="5">
    <source>
        <dbReference type="ARBA" id="ARBA00023034"/>
    </source>
</evidence>
<dbReference type="OMA" id="MINTADY"/>
<dbReference type="STRING" id="436907.A7TJ75"/>
<dbReference type="GO" id="GO:0010008">
    <property type="term" value="C:endosome membrane"/>
    <property type="evidence" value="ECO:0007669"/>
    <property type="project" value="UniProtKB-SubCell"/>
</dbReference>
<reference evidence="10 11" key="1">
    <citation type="journal article" date="2007" name="Proc. Natl. Acad. Sci. U.S.A.">
        <title>Independent sorting-out of thousands of duplicated gene pairs in two yeast species descended from a whole-genome duplication.</title>
        <authorList>
            <person name="Scannell D.R."/>
            <person name="Frank A.C."/>
            <person name="Conant G.C."/>
            <person name="Byrne K.P."/>
            <person name="Woolfit M."/>
            <person name="Wolfe K.H."/>
        </authorList>
    </citation>
    <scope>NUCLEOTIDE SEQUENCE [LARGE SCALE GENOMIC DNA]</scope>
    <source>
        <strain evidence="11">ATCC 22028 / DSM 70294 / BCRC 21397 / CBS 2163 / NBRC 10782 / NRRL Y-8283 / UCD 57-17</strain>
    </source>
</reference>
<evidence type="ECO:0000256" key="7">
    <source>
        <dbReference type="SAM" id="Coils"/>
    </source>
</evidence>
<dbReference type="GO" id="GO:0042147">
    <property type="term" value="P:retrograde transport, endosome to Golgi"/>
    <property type="evidence" value="ECO:0007669"/>
    <property type="project" value="EnsemblFungi"/>
</dbReference>
<accession>A7TJ75</accession>
<evidence type="ECO:0000256" key="6">
    <source>
        <dbReference type="ARBA" id="ARBA00023136"/>
    </source>
</evidence>
<dbReference type="InterPro" id="IPR007234">
    <property type="entry name" value="Vps53_N"/>
</dbReference>
<evidence type="ECO:0000259" key="8">
    <source>
        <dbReference type="Pfam" id="PF04100"/>
    </source>
</evidence>
<keyword evidence="5" id="KW-0333">Golgi apparatus</keyword>
<dbReference type="Gene3D" id="1.10.357.110">
    <property type="entry name" value="Vacuolar protein sorting-associated protein 53, C-terminus"/>
    <property type="match status" value="1"/>
</dbReference>
<dbReference type="FunCoup" id="A7TJ75">
    <property type="interactions" value="811"/>
</dbReference>
<evidence type="ECO:0000256" key="2">
    <source>
        <dbReference type="ARBA" id="ARBA00004481"/>
    </source>
</evidence>
<sequence>MISKSLEYDPLEDITTILAHKESLDDIDNLIAATKNHRINLENEVLELDEERKKSVDGLSGKDGIDDFDFLNVFKDFEDTKKFASVTQNNISRLTEGISHLDYAKKNLTQSMTLFQNLQILTDSYTECKKLLGKKSFIELSSSYKIMCSMSENTFASYKSVDEINKLLASIARLKANVLDEIMNSYKKILSGRIPENSLMKKELKVGVSELLESDHGSKAQVIDFCINKLLYEITEIFQIDDEAGSLENLPRRYIFFKKILNNYNSNFSPFFADTWEIPQKLTSKFYSMTRKDLQLLLKRELSGTSPSVDLFMNSLQETLEFEKYIDVRFSRKITDEKLSKTFEPYLSLWITHQEKSMKDKILAYMSESKLPENPSDSLVIPSSADLFRTYRSVLSQTMELTGSGTNDNILKSLASFFSKWLHEYYEKILKPLLLPPNVEIKNKDEAIQYTVLLVNTADYCSVTINQLEEKLVEFSKDSERISKIFIPIKDLYGDILARGNNFLLSRIVALDMTYVWREFNNIDWSRIEVEDYSRYMITLANVLSFASDSATLTSSSVKKSSVESIVTQFNRDVYSWNFLDKIIDLVSYDFVGCIIKLLQPVPPFASTTSTRKLSAEKIVVIGDQLLLDVSKMKDTMNLMLDMMSKSSIQSTSLNRVKKHSDNNINLLTRFIKLLMAPINSPDDYHENYKTLTGNNINTAVWSFLFALKGASWDLNFWQQHWTVFNLDLEKDDSSEPVQTNDNFIFIWQPELFAQFQVNLLRIQNLSWTDFIRNELKITMPKRTVASSNIKS</sequence>
<dbReference type="InterPro" id="IPR039766">
    <property type="entry name" value="Vps53"/>
</dbReference>
<dbReference type="PANTHER" id="PTHR12820">
    <property type="entry name" value="VACUOLAR SORTING PROTEIN 53"/>
    <property type="match status" value="1"/>
</dbReference>
<feature type="coiled-coil region" evidence="7">
    <location>
        <begin position="24"/>
        <end position="51"/>
    </location>
</feature>
<protein>
    <recommendedName>
        <fullName evidence="12">Vps53 N-terminal domain-containing protein</fullName>
    </recommendedName>
</protein>
<evidence type="ECO:0000256" key="1">
    <source>
        <dbReference type="ARBA" id="ARBA00004150"/>
    </source>
</evidence>
<dbReference type="GeneID" id="5545882"/>
<keyword evidence="7" id="KW-0175">Coiled coil</keyword>